<dbReference type="PANTHER" id="PTHR10903">
    <property type="entry name" value="GTPASE, IMAP FAMILY MEMBER-RELATED"/>
    <property type="match status" value="1"/>
</dbReference>
<keyword evidence="7" id="KW-1185">Reference proteome</keyword>
<comment type="similarity">
    <text evidence="1">Belongs to the TRAFAC class TrmE-Era-EngA-EngB-Septin-like GTPase superfamily. AIG1/Toc34/Toc159-like paraseptin GTPase family. IAN subfamily.</text>
</comment>
<gene>
    <name evidence="8" type="primary">LOC103544015</name>
</gene>
<dbReference type="GeneID" id="103544015"/>
<keyword evidence="2" id="KW-0547">Nucleotide-binding</keyword>
<evidence type="ECO:0000313" key="7">
    <source>
        <dbReference type="Proteomes" id="UP001652662"/>
    </source>
</evidence>
<feature type="transmembrane region" description="Helical" evidence="5">
    <location>
        <begin position="386"/>
        <end position="414"/>
    </location>
</feature>
<keyword evidence="5" id="KW-0812">Transmembrane</keyword>
<organism evidence="7 8">
    <name type="scientific">Equus przewalskii</name>
    <name type="common">Przewalski's horse</name>
    <name type="synonym">Equus caballus przewalskii</name>
    <dbReference type="NCBI Taxonomy" id="9798"/>
    <lineage>
        <taxon>Eukaryota</taxon>
        <taxon>Metazoa</taxon>
        <taxon>Chordata</taxon>
        <taxon>Craniata</taxon>
        <taxon>Vertebrata</taxon>
        <taxon>Euteleostomi</taxon>
        <taxon>Mammalia</taxon>
        <taxon>Eutheria</taxon>
        <taxon>Laurasiatheria</taxon>
        <taxon>Perissodactyla</taxon>
        <taxon>Equidae</taxon>
        <taxon>Equus</taxon>
    </lineage>
</organism>
<feature type="domain" description="AIG1-type G" evidence="6">
    <location>
        <begin position="774"/>
        <end position="977"/>
    </location>
</feature>
<feature type="region of interest" description="Disordered" evidence="4">
    <location>
        <begin position="105"/>
        <end position="135"/>
    </location>
</feature>
<keyword evidence="5" id="KW-0472">Membrane</keyword>
<dbReference type="PANTHER" id="PTHR10903:SF69">
    <property type="entry name" value="GTPASE IMAP FAMILY MEMBER 5"/>
    <property type="match status" value="1"/>
</dbReference>
<evidence type="ECO:0000259" key="6">
    <source>
        <dbReference type="PROSITE" id="PS51720"/>
    </source>
</evidence>
<keyword evidence="5" id="KW-1133">Transmembrane helix</keyword>
<sequence length="1055" mass="116688">MWRGEEKAALIKNKIKQALSLVSLSASGSPSEDGFSRKHPRCSVPVSGTQSLSLWLIEFVDSFFVSHCSCVILKRLEANEKGCLGEEWAAARQAAELARYSRTFQNTMEGPQKGGKDTVTTGGGEESSTPGSSPLRILLVGKTGSGKSATGNSILCQPAFESRLAAQSVTRTCQKATGTWNGRNILVVDTPSIFEAKAQTQETYKDIGDCYLLSAPGPHVLLLVTQLGRFTAQDTLAVRRVKEIFGAGAVRHMVVLFTHKEDLGGDSLDEYVANTDNHSLRSLVQECGRRYCAFNNRATGEEQREQLAQLMAVVERLEKEREGAFHSNDLFFDAQMLQRDGAGVGGDHGCYLARVQLQVEKQRRDLTESESNWALKALLRAKNWMILHYEFCVFLVWCSLLFLLILLLILYYHWSRLCFSTCNCTLASLSITAISWASCSLCSSPVARLLKAQYLLPHSWTRLLRLWLSVFATYSSRESPPKSSLWRVLGSEAPQLGHQQQHVGPWGREQVAVPNVLVPVAFWHVLVTDWAASLDSNAGWQRMLFPVALFPLPVLPTRRILNDDDVPNWGSITLPRVSGIDDNGEGDISEAWKPQKICWNESSDAVKTMTVLAMLVTNFTIVLIPTLGPSPGPLTGRGGRVGSAGREGGGADAVKEEARVKPKVPAKDASLGVDRERLRTGPGSSERAGVRVPLHRPLPFRLLDHNSVEWVVNNRYCHLTVLEARKSEIKVPADSVSGVQHLYLEVTDIQAQQLHLHFSCALTSGGKESSTPGSSPLRILLVGKTGSGKSATGNSILCQPAFESRLAAQSVTRTCQKATGTWNGRNILVVDTPSIFEAKAQNQETYKDIGDCYLLSAPGPHVLLLVTQLGRFTAQDTLAVRRVKEVFGAGAVRHMVVLFTHKEDLGGDSLDEYVANTDNHSLRSLVQECGRRYCAFNNRATGEEQREQLAQLMAVVERLEKEREGAFHSNDLFFDAQMLQRDGAGVGGDHGCYLARVQLQVEKQRRDLTESESNWALKALLRAKNWMILHYEFCVFLVWCSLLFLLILLLILYYH</sequence>
<feature type="domain" description="AIG1-type G" evidence="6">
    <location>
        <begin position="132"/>
        <end position="335"/>
    </location>
</feature>
<evidence type="ECO:0000256" key="2">
    <source>
        <dbReference type="ARBA" id="ARBA00022741"/>
    </source>
</evidence>
<dbReference type="SUPFAM" id="SSF52540">
    <property type="entry name" value="P-loop containing nucleoside triphosphate hydrolases"/>
    <property type="match status" value="2"/>
</dbReference>
<reference evidence="8" key="1">
    <citation type="submission" date="2025-08" db="UniProtKB">
        <authorList>
            <consortium name="RefSeq"/>
        </authorList>
    </citation>
    <scope>IDENTIFICATION</scope>
    <source>
        <tissue evidence="8">Blood</tissue>
    </source>
</reference>
<dbReference type="Pfam" id="PF04548">
    <property type="entry name" value="AIG1"/>
    <property type="match status" value="2"/>
</dbReference>
<feature type="region of interest" description="Disordered" evidence="4">
    <location>
        <begin position="632"/>
        <end position="667"/>
    </location>
</feature>
<dbReference type="Gene3D" id="3.40.50.300">
    <property type="entry name" value="P-loop containing nucleotide triphosphate hydrolases"/>
    <property type="match status" value="2"/>
</dbReference>
<protein>
    <submittedName>
        <fullName evidence="8">GTPase IMAP family member 8-like</fullName>
    </submittedName>
</protein>
<accession>A0ABM4P2P1</accession>
<keyword evidence="3" id="KW-0342">GTP-binding</keyword>
<dbReference type="PROSITE" id="PS51720">
    <property type="entry name" value="G_AIG1"/>
    <property type="match status" value="2"/>
</dbReference>
<dbReference type="InterPro" id="IPR006703">
    <property type="entry name" value="G_AIG1"/>
</dbReference>
<evidence type="ECO:0000256" key="5">
    <source>
        <dbReference type="SAM" id="Phobius"/>
    </source>
</evidence>
<evidence type="ECO:0000256" key="1">
    <source>
        <dbReference type="ARBA" id="ARBA00008535"/>
    </source>
</evidence>
<feature type="compositionally biased region" description="Gly residues" evidence="4">
    <location>
        <begin position="635"/>
        <end position="651"/>
    </location>
</feature>
<dbReference type="CDD" id="cd01852">
    <property type="entry name" value="AIG1"/>
    <property type="match status" value="2"/>
</dbReference>
<dbReference type="Proteomes" id="UP001652662">
    <property type="component" value="Chromosome 4"/>
</dbReference>
<dbReference type="RefSeq" id="XP_070471458.1">
    <property type="nucleotide sequence ID" value="XM_070615357.1"/>
</dbReference>
<dbReference type="InterPro" id="IPR027417">
    <property type="entry name" value="P-loop_NTPase"/>
</dbReference>
<evidence type="ECO:0000256" key="4">
    <source>
        <dbReference type="SAM" id="MobiDB-lite"/>
    </source>
</evidence>
<name>A0ABM4P2P1_EQUPR</name>
<dbReference type="InterPro" id="IPR045058">
    <property type="entry name" value="GIMA/IAN/Toc"/>
</dbReference>
<evidence type="ECO:0000313" key="8">
    <source>
        <dbReference type="RefSeq" id="XP_070471458.1"/>
    </source>
</evidence>
<proteinExistence type="inferred from homology"/>
<evidence type="ECO:0000256" key="3">
    <source>
        <dbReference type="ARBA" id="ARBA00023134"/>
    </source>
</evidence>
<feature type="transmembrane region" description="Helical" evidence="5">
    <location>
        <begin position="1028"/>
        <end position="1054"/>
    </location>
</feature>